<sequence>MTGPVVDIHCHNFNADDLPVRGFVQHVAMHDSTMSPALAGLLDVVIQGGAPGYAAEKSRLDALLGTSIFDDGMAGVVPTPRSVDPLEQLEVEVDAAVIELQQRNPELARRAALDLAHDDARTARLDEGLFDLGSALRRGVKWAKLFTKSRLDLAGVLTSSYPDVDLFCPILVDLGASLGDRAKTTIRQQVILQEQISRLSMLGSLPWQTSARIHPFVGFDPRHEVRARRAHDIETPLNVAMEAVERFGFVGVKVYPPMGFRPINNTAVGDMTAAEAAALDEVLDEFYQWCVAEHVPITAHCNDSQYASTAYQKAGLAGPGGWIEVLEKYDGLHLNLGHFGGANPAEKSDAWIWQIAAATARFEFLFADVGNHKIYDSKLSKPYLNRLHKMFEDEPTKAMQDRLMYGSDWFMLALHPEWEKFLPTYRDLYREKLGTSLTEGFMGGNALRFLGFGDRDNKNNRRLWRRYRKYAPARIPDWLPEPASD</sequence>
<reference evidence="2 3" key="1">
    <citation type="journal article" date="2019" name="Int. J. Syst. Evol. Microbiol.">
        <title>The Global Catalogue of Microorganisms (GCM) 10K type strain sequencing project: providing services to taxonomists for standard genome sequencing and annotation.</title>
        <authorList>
            <consortium name="The Broad Institute Genomics Platform"/>
            <consortium name="The Broad Institute Genome Sequencing Center for Infectious Disease"/>
            <person name="Wu L."/>
            <person name="Ma J."/>
        </authorList>
    </citation>
    <scope>NUCLEOTIDE SEQUENCE [LARGE SCALE GENOMIC DNA]</scope>
    <source>
        <strain evidence="2 3">JCM 14969</strain>
    </source>
</reference>
<evidence type="ECO:0000313" key="2">
    <source>
        <dbReference type="EMBL" id="GAA1553078.1"/>
    </source>
</evidence>
<gene>
    <name evidence="2" type="ORF">GCM10009789_03260</name>
</gene>
<accession>A0ABN2C5E6</accession>
<evidence type="ECO:0000313" key="3">
    <source>
        <dbReference type="Proteomes" id="UP001500393"/>
    </source>
</evidence>
<dbReference type="Proteomes" id="UP001500393">
    <property type="component" value="Unassembled WGS sequence"/>
</dbReference>
<name>A0ABN2C5E6_9ACTN</name>
<dbReference type="RefSeq" id="WP_344208938.1">
    <property type="nucleotide sequence ID" value="NZ_BAAAOS010000005.1"/>
</dbReference>
<organism evidence="2 3">
    <name type="scientific">Kribbella sancticallisti</name>
    <dbReference type="NCBI Taxonomy" id="460087"/>
    <lineage>
        <taxon>Bacteria</taxon>
        <taxon>Bacillati</taxon>
        <taxon>Actinomycetota</taxon>
        <taxon>Actinomycetes</taxon>
        <taxon>Propionibacteriales</taxon>
        <taxon>Kribbellaceae</taxon>
        <taxon>Kribbella</taxon>
    </lineage>
</organism>
<dbReference type="Gene3D" id="3.20.20.140">
    <property type="entry name" value="Metal-dependent hydrolases"/>
    <property type="match status" value="1"/>
</dbReference>
<comment type="caution">
    <text evidence="2">The sequence shown here is derived from an EMBL/GenBank/DDBJ whole genome shotgun (WGS) entry which is preliminary data.</text>
</comment>
<proteinExistence type="predicted"/>
<dbReference type="InterPro" id="IPR006680">
    <property type="entry name" value="Amidohydro-rel"/>
</dbReference>
<evidence type="ECO:0000259" key="1">
    <source>
        <dbReference type="Pfam" id="PF04909"/>
    </source>
</evidence>
<dbReference type="EMBL" id="BAAAOS010000005">
    <property type="protein sequence ID" value="GAA1553078.1"/>
    <property type="molecule type" value="Genomic_DNA"/>
</dbReference>
<dbReference type="Pfam" id="PF04909">
    <property type="entry name" value="Amidohydro_2"/>
    <property type="match status" value="1"/>
</dbReference>
<feature type="domain" description="Amidohydrolase-related" evidence="1">
    <location>
        <begin position="238"/>
        <end position="452"/>
    </location>
</feature>
<keyword evidence="3" id="KW-1185">Reference proteome</keyword>
<dbReference type="InterPro" id="IPR032466">
    <property type="entry name" value="Metal_Hydrolase"/>
</dbReference>
<protein>
    <recommendedName>
        <fullName evidence="1">Amidohydrolase-related domain-containing protein</fullName>
    </recommendedName>
</protein>
<dbReference type="SUPFAM" id="SSF51556">
    <property type="entry name" value="Metallo-dependent hydrolases"/>
    <property type="match status" value="1"/>
</dbReference>